<evidence type="ECO:0000256" key="1">
    <source>
        <dbReference type="SAM" id="MobiDB-lite"/>
    </source>
</evidence>
<organism evidence="2 3">
    <name type="scientific">Pisolithus microcarpus 441</name>
    <dbReference type="NCBI Taxonomy" id="765257"/>
    <lineage>
        <taxon>Eukaryota</taxon>
        <taxon>Fungi</taxon>
        <taxon>Dikarya</taxon>
        <taxon>Basidiomycota</taxon>
        <taxon>Agaricomycotina</taxon>
        <taxon>Agaricomycetes</taxon>
        <taxon>Agaricomycetidae</taxon>
        <taxon>Boletales</taxon>
        <taxon>Sclerodermatineae</taxon>
        <taxon>Pisolithaceae</taxon>
        <taxon>Pisolithus</taxon>
    </lineage>
</organism>
<dbReference type="OrthoDB" id="2705255at2759"/>
<evidence type="ECO:0000313" key="3">
    <source>
        <dbReference type="Proteomes" id="UP000054018"/>
    </source>
</evidence>
<dbReference type="AlphaFoldDB" id="A0A0C9Z6S9"/>
<reference evidence="3" key="2">
    <citation type="submission" date="2015-01" db="EMBL/GenBank/DDBJ databases">
        <title>Evolutionary Origins and Diversification of the Mycorrhizal Mutualists.</title>
        <authorList>
            <consortium name="DOE Joint Genome Institute"/>
            <consortium name="Mycorrhizal Genomics Consortium"/>
            <person name="Kohler A."/>
            <person name="Kuo A."/>
            <person name="Nagy L.G."/>
            <person name="Floudas D."/>
            <person name="Copeland A."/>
            <person name="Barry K.W."/>
            <person name="Cichocki N."/>
            <person name="Veneault-Fourrey C."/>
            <person name="LaButti K."/>
            <person name="Lindquist E.A."/>
            <person name="Lipzen A."/>
            <person name="Lundell T."/>
            <person name="Morin E."/>
            <person name="Murat C."/>
            <person name="Riley R."/>
            <person name="Ohm R."/>
            <person name="Sun H."/>
            <person name="Tunlid A."/>
            <person name="Henrissat B."/>
            <person name="Grigoriev I.V."/>
            <person name="Hibbett D.S."/>
            <person name="Martin F."/>
        </authorList>
    </citation>
    <scope>NUCLEOTIDE SEQUENCE [LARGE SCALE GENOMIC DNA]</scope>
    <source>
        <strain evidence="3">441</strain>
    </source>
</reference>
<dbReference type="Proteomes" id="UP000054018">
    <property type="component" value="Unassembled WGS sequence"/>
</dbReference>
<dbReference type="EMBL" id="KN833884">
    <property type="protein sequence ID" value="KIK15603.1"/>
    <property type="molecule type" value="Genomic_DNA"/>
</dbReference>
<proteinExistence type="predicted"/>
<dbReference type="HOGENOM" id="CLU_139904_0_0_1"/>
<feature type="region of interest" description="Disordered" evidence="1">
    <location>
        <begin position="129"/>
        <end position="160"/>
    </location>
</feature>
<name>A0A0C9Z6S9_9AGAM</name>
<evidence type="ECO:0000313" key="2">
    <source>
        <dbReference type="EMBL" id="KIK15603.1"/>
    </source>
</evidence>
<sequence>MLEVDCCNEEERRLSRERSILQEWFALEWCLVQVALGKADEHFMYHLQAHKDRLIALTWGPTAEDIASCLAATYNSSALPSAEHPTHETLQDYDSEDGEIVSEDDDDLLRVIEEMALAEEHHIGQVNEERLTDDEDYFEGMGEGYIPSSPLGSPSKRHRT</sequence>
<keyword evidence="3" id="KW-1185">Reference proteome</keyword>
<accession>A0A0C9Z6S9</accession>
<protein>
    <submittedName>
        <fullName evidence="2">Uncharacterized protein</fullName>
    </submittedName>
</protein>
<reference evidence="2 3" key="1">
    <citation type="submission" date="2014-04" db="EMBL/GenBank/DDBJ databases">
        <authorList>
            <consortium name="DOE Joint Genome Institute"/>
            <person name="Kuo A."/>
            <person name="Kohler A."/>
            <person name="Costa M.D."/>
            <person name="Nagy L.G."/>
            <person name="Floudas D."/>
            <person name="Copeland A."/>
            <person name="Barry K.W."/>
            <person name="Cichocki N."/>
            <person name="Veneault-Fourrey C."/>
            <person name="LaButti K."/>
            <person name="Lindquist E.A."/>
            <person name="Lipzen A."/>
            <person name="Lundell T."/>
            <person name="Morin E."/>
            <person name="Murat C."/>
            <person name="Sun H."/>
            <person name="Tunlid A."/>
            <person name="Henrissat B."/>
            <person name="Grigoriev I.V."/>
            <person name="Hibbett D.S."/>
            <person name="Martin F."/>
            <person name="Nordberg H.P."/>
            <person name="Cantor M.N."/>
            <person name="Hua S.X."/>
        </authorList>
    </citation>
    <scope>NUCLEOTIDE SEQUENCE [LARGE SCALE GENOMIC DNA]</scope>
    <source>
        <strain evidence="2 3">441</strain>
    </source>
</reference>
<gene>
    <name evidence="2" type="ORF">PISMIDRAFT_16412</name>
</gene>